<evidence type="ECO:0000313" key="1">
    <source>
        <dbReference type="EMBL" id="QIX20761.1"/>
    </source>
</evidence>
<evidence type="ECO:0000313" key="2">
    <source>
        <dbReference type="EMBL" id="QIX21411.1"/>
    </source>
</evidence>
<accession>A0A6H0ZLG5</accession>
<organism evidence="1 3">
    <name type="scientific">Agrobacterium pusense</name>
    <dbReference type="NCBI Taxonomy" id="648995"/>
    <lineage>
        <taxon>Bacteria</taxon>
        <taxon>Pseudomonadati</taxon>
        <taxon>Pseudomonadota</taxon>
        <taxon>Alphaproteobacteria</taxon>
        <taxon>Hyphomicrobiales</taxon>
        <taxon>Rhizobiaceae</taxon>
        <taxon>Rhizobium/Agrobacterium group</taxon>
        <taxon>Agrobacterium</taxon>
    </lineage>
</organism>
<gene>
    <name evidence="1" type="ORF">FOB41_06265</name>
    <name evidence="2" type="ORF">FOB41_09825</name>
</gene>
<proteinExistence type="predicted"/>
<dbReference type="Proteomes" id="UP000500870">
    <property type="component" value="Chromosome 1"/>
</dbReference>
<name>A0A6H0ZLG5_9HYPH</name>
<dbReference type="EMBL" id="CP050898">
    <property type="protein sequence ID" value="QIX21411.1"/>
    <property type="molecule type" value="Genomic_DNA"/>
</dbReference>
<reference evidence="1 3" key="1">
    <citation type="submission" date="2020-04" db="EMBL/GenBank/DDBJ databases">
        <title>FDA dAtabase for Regulatory Grade micrObial Sequences (FDA-ARGOS): Supporting development and validation of Infectious Disease Dx tests.</title>
        <authorList>
            <person name="Sciortino C."/>
            <person name="Tallon L."/>
            <person name="Sadzewicz L."/>
            <person name="Vavikolanu K."/>
            <person name="Mehta A."/>
            <person name="Aluvathingal J."/>
            <person name="Nadendla S."/>
            <person name="Nandy P."/>
            <person name="Geyer C."/>
            <person name="Yan Y."/>
            <person name="Sichtig H."/>
        </authorList>
    </citation>
    <scope>NUCLEOTIDE SEQUENCE [LARGE SCALE GENOMIC DNA]</scope>
    <source>
        <strain evidence="1 3">FDAARGOS_633</strain>
    </source>
</reference>
<dbReference type="EMBL" id="CP050898">
    <property type="protein sequence ID" value="QIX20761.1"/>
    <property type="molecule type" value="Genomic_DNA"/>
</dbReference>
<dbReference type="AlphaFoldDB" id="A0A6H0ZLG5"/>
<sequence length="52" mass="6015">MSVSNLRDLARRAADAQHDINSRTAVYRVLEEMAKEISALRKEVDELKEKKE</sequence>
<dbReference type="RefSeq" id="WP_169692032.1">
    <property type="nucleotide sequence ID" value="NZ_CP050898.1"/>
</dbReference>
<protein>
    <submittedName>
        <fullName evidence="1">Uncharacterized protein</fullName>
    </submittedName>
</protein>
<evidence type="ECO:0000313" key="3">
    <source>
        <dbReference type="Proteomes" id="UP000500870"/>
    </source>
</evidence>